<dbReference type="Proteomes" id="UP000254259">
    <property type="component" value="Plasmid CBM2636_mp"/>
</dbReference>
<geneLocation type="plasmid" evidence="2">
    <name>cbm2636_mp</name>
</geneLocation>
<gene>
    <name evidence="1" type="ORF">CBM2636_MP10590</name>
</gene>
<name>A0A9Q7XQJ0_9BURK</name>
<keyword evidence="1" id="KW-0614">Plasmid</keyword>
<proteinExistence type="predicted"/>
<protein>
    <submittedName>
        <fullName evidence="1">Uncharacterized protein</fullName>
    </submittedName>
</protein>
<evidence type="ECO:0000313" key="2">
    <source>
        <dbReference type="Proteomes" id="UP000254259"/>
    </source>
</evidence>
<evidence type="ECO:0000313" key="1">
    <source>
        <dbReference type="EMBL" id="SPD66953.1"/>
    </source>
</evidence>
<sequence length="99" mass="11092">MPEPAVPRLIRGLGQDNIDDQCVRHGINKFLFPAEMPIERRGLYVEGQRQLAQRQAIKTLLIQKVQGSLNDLVTLNLWSFHSNPCLQSNTVSVPSIAVT</sequence>
<dbReference type="EMBL" id="LT984814">
    <property type="protein sequence ID" value="SPD66953.1"/>
    <property type="molecule type" value="Genomic_DNA"/>
</dbReference>
<reference evidence="1 2" key="1">
    <citation type="submission" date="2018-01" db="EMBL/GenBank/DDBJ databases">
        <authorList>
            <person name="Clerissi C."/>
        </authorList>
    </citation>
    <scope>NUCLEOTIDE SEQUENCE [LARGE SCALE GENOMIC DNA]</scope>
    <source>
        <strain evidence="1">Cupriavidus taiwanensis SWF 66322</strain>
        <plasmid evidence="2">cbm2636_mp</plasmid>
    </source>
</reference>
<accession>A0A9Q7XQJ0</accession>
<dbReference type="AlphaFoldDB" id="A0A9Q7XQJ0"/>
<organism evidence="1 2">
    <name type="scientific">Cupriavidus taiwanensis</name>
    <dbReference type="NCBI Taxonomy" id="164546"/>
    <lineage>
        <taxon>Bacteria</taxon>
        <taxon>Pseudomonadati</taxon>
        <taxon>Pseudomonadota</taxon>
        <taxon>Betaproteobacteria</taxon>
        <taxon>Burkholderiales</taxon>
        <taxon>Burkholderiaceae</taxon>
        <taxon>Cupriavidus</taxon>
    </lineage>
</organism>